<dbReference type="OrthoDB" id="2428313at2759"/>
<protein>
    <submittedName>
        <fullName evidence="1">3815_t:CDS:1</fullName>
    </submittedName>
</protein>
<organism evidence="1 2">
    <name type="scientific">Racocetra fulgida</name>
    <dbReference type="NCBI Taxonomy" id="60492"/>
    <lineage>
        <taxon>Eukaryota</taxon>
        <taxon>Fungi</taxon>
        <taxon>Fungi incertae sedis</taxon>
        <taxon>Mucoromycota</taxon>
        <taxon>Glomeromycotina</taxon>
        <taxon>Glomeromycetes</taxon>
        <taxon>Diversisporales</taxon>
        <taxon>Gigasporaceae</taxon>
        <taxon>Racocetra</taxon>
    </lineage>
</organism>
<sequence>EVAEWKKDASENIKSKDVFKRSARSRLCSQLLKELNNTSTDNLTYDNPLASGIICDEYNLVKNLPQDCQEEFRMGILEMKLDSNSDLKQASENLFLILTSLIRGEVESSSSKAHKQLHGNKPDFMLRVKIGDKELELVNMETGRPESDWKKQLSDHNKLARSAKDAFEDFSINGSVKKCEYEELTKIFCLNVKGSDRKLNVVFIQDFLFVILY</sequence>
<evidence type="ECO:0000313" key="1">
    <source>
        <dbReference type="EMBL" id="CAG8621611.1"/>
    </source>
</evidence>
<keyword evidence="2" id="KW-1185">Reference proteome</keyword>
<feature type="non-terminal residue" evidence="1">
    <location>
        <position position="1"/>
    </location>
</feature>
<evidence type="ECO:0000313" key="2">
    <source>
        <dbReference type="Proteomes" id="UP000789396"/>
    </source>
</evidence>
<reference evidence="1" key="1">
    <citation type="submission" date="2021-06" db="EMBL/GenBank/DDBJ databases">
        <authorList>
            <person name="Kallberg Y."/>
            <person name="Tangrot J."/>
            <person name="Rosling A."/>
        </authorList>
    </citation>
    <scope>NUCLEOTIDE SEQUENCE</scope>
    <source>
        <strain evidence="1">IN212</strain>
    </source>
</reference>
<name>A0A9N9D3A0_9GLOM</name>
<proteinExistence type="predicted"/>
<comment type="caution">
    <text evidence="1">The sequence shown here is derived from an EMBL/GenBank/DDBJ whole genome shotgun (WGS) entry which is preliminary data.</text>
</comment>
<accession>A0A9N9D3A0</accession>
<dbReference type="EMBL" id="CAJVPZ010010635">
    <property type="protein sequence ID" value="CAG8621611.1"/>
    <property type="molecule type" value="Genomic_DNA"/>
</dbReference>
<dbReference type="Proteomes" id="UP000789396">
    <property type="component" value="Unassembled WGS sequence"/>
</dbReference>
<dbReference type="AlphaFoldDB" id="A0A9N9D3A0"/>
<gene>
    <name evidence="1" type="ORF">RFULGI_LOCUS7380</name>
</gene>